<reference evidence="3" key="1">
    <citation type="submission" date="2014-11" db="EMBL/GenBank/DDBJ databases">
        <authorList>
            <person name="Amaro Gonzalez C."/>
        </authorList>
    </citation>
    <scope>NUCLEOTIDE SEQUENCE</scope>
</reference>
<evidence type="ECO:0000256" key="2">
    <source>
        <dbReference type="SAM" id="Phobius"/>
    </source>
</evidence>
<evidence type="ECO:0000256" key="1">
    <source>
        <dbReference type="SAM" id="MobiDB-lite"/>
    </source>
</evidence>
<proteinExistence type="predicted"/>
<keyword evidence="2" id="KW-0472">Membrane</keyword>
<protein>
    <submittedName>
        <fullName evidence="3">Uncharacterized protein</fullName>
    </submittedName>
</protein>
<name>A0A0E9SA30_ANGAN</name>
<dbReference type="EMBL" id="GBXM01071032">
    <property type="protein sequence ID" value="JAH37545.1"/>
    <property type="molecule type" value="Transcribed_RNA"/>
</dbReference>
<feature type="transmembrane region" description="Helical" evidence="2">
    <location>
        <begin position="47"/>
        <end position="67"/>
    </location>
</feature>
<feature type="region of interest" description="Disordered" evidence="1">
    <location>
        <begin position="1"/>
        <end position="25"/>
    </location>
</feature>
<keyword evidence="2" id="KW-1133">Transmembrane helix</keyword>
<sequence>MEHRPSGWTSTQHRPSPTPLSPLKNSYCTADTPISKQRMHSKICQDYNRLLLSVFINRFINILTYMYTYRHI</sequence>
<organism evidence="3">
    <name type="scientific">Anguilla anguilla</name>
    <name type="common">European freshwater eel</name>
    <name type="synonym">Muraena anguilla</name>
    <dbReference type="NCBI Taxonomy" id="7936"/>
    <lineage>
        <taxon>Eukaryota</taxon>
        <taxon>Metazoa</taxon>
        <taxon>Chordata</taxon>
        <taxon>Craniata</taxon>
        <taxon>Vertebrata</taxon>
        <taxon>Euteleostomi</taxon>
        <taxon>Actinopterygii</taxon>
        <taxon>Neopterygii</taxon>
        <taxon>Teleostei</taxon>
        <taxon>Anguilliformes</taxon>
        <taxon>Anguillidae</taxon>
        <taxon>Anguilla</taxon>
    </lineage>
</organism>
<keyword evidence="2" id="KW-0812">Transmembrane</keyword>
<dbReference type="AlphaFoldDB" id="A0A0E9SA30"/>
<accession>A0A0E9SA30</accession>
<evidence type="ECO:0000313" key="3">
    <source>
        <dbReference type="EMBL" id="JAH37545.1"/>
    </source>
</evidence>
<reference evidence="3" key="2">
    <citation type="journal article" date="2015" name="Fish Shellfish Immunol.">
        <title>Early steps in the European eel (Anguilla anguilla)-Vibrio vulnificus interaction in the gills: Role of the RtxA13 toxin.</title>
        <authorList>
            <person name="Callol A."/>
            <person name="Pajuelo D."/>
            <person name="Ebbesson L."/>
            <person name="Teles M."/>
            <person name="MacKenzie S."/>
            <person name="Amaro C."/>
        </authorList>
    </citation>
    <scope>NUCLEOTIDE SEQUENCE</scope>
</reference>